<dbReference type="EMBL" id="CP126975">
    <property type="protein sequence ID" value="WIM80672.1"/>
    <property type="molecule type" value="Genomic_DNA"/>
</dbReference>
<dbReference type="SUPFAM" id="SSF81901">
    <property type="entry name" value="HCP-like"/>
    <property type="match status" value="3"/>
</dbReference>
<organism evidence="3 4">
    <name type="scientific">Gallibacterium anatis</name>
    <dbReference type="NCBI Taxonomy" id="750"/>
    <lineage>
        <taxon>Bacteria</taxon>
        <taxon>Pseudomonadati</taxon>
        <taxon>Pseudomonadota</taxon>
        <taxon>Gammaproteobacteria</taxon>
        <taxon>Pasteurellales</taxon>
        <taxon>Pasteurellaceae</taxon>
        <taxon>Gallibacterium</taxon>
    </lineage>
</organism>
<dbReference type="InterPro" id="IPR011990">
    <property type="entry name" value="TPR-like_helical_dom_sf"/>
</dbReference>
<dbReference type="AlphaFoldDB" id="A0AAX3XF76"/>
<feature type="signal peptide" evidence="1">
    <location>
        <begin position="1"/>
        <end position="19"/>
    </location>
</feature>
<dbReference type="InterPro" id="IPR050767">
    <property type="entry name" value="Sel1_AlgK"/>
</dbReference>
<keyword evidence="1" id="KW-0732">Signal</keyword>
<dbReference type="Pfam" id="PF08238">
    <property type="entry name" value="Sel1"/>
    <property type="match status" value="9"/>
</dbReference>
<dbReference type="RefSeq" id="WP_285092937.1">
    <property type="nucleotide sequence ID" value="NZ_CP126975.1"/>
</dbReference>
<dbReference type="PANTHER" id="PTHR11102">
    <property type="entry name" value="SEL-1-LIKE PROTEIN"/>
    <property type="match status" value="1"/>
</dbReference>
<reference evidence="3 4" key="1">
    <citation type="submission" date="2023-06" db="EMBL/GenBank/DDBJ databases">
        <title>Complete Genome Sequence of Gallibacterium anatis Strain BJF12, Isolated from a chicken with diarrhea.</title>
        <authorList>
            <person name="Guo F."/>
            <person name="Bu W."/>
            <person name="Xu F."/>
            <person name="Wen T."/>
        </authorList>
    </citation>
    <scope>NUCLEOTIDE SEQUENCE [LARGE SCALE GENOMIC DNA]</scope>
    <source>
        <strain evidence="3 4">BJF12</strain>
    </source>
</reference>
<keyword evidence="4" id="KW-1185">Reference proteome</keyword>
<dbReference type="InterPro" id="IPR006597">
    <property type="entry name" value="Sel1-like"/>
</dbReference>
<sequence length="378" mass="42880">MKKLYLMATIGLFSVSALFFPNHSLSKVSECKTLVTKDIQDLIYCASKDDLFSQYNLAIVYRDGIGTKVDLEKSFYWFNRSAKLGFTKSKANLSWFYKNGVVVEKNNDKAFYWAEQAAKENDPIGLNNLGIYYQNGIGTNRDFKKAIDYFKQALLVDNQLPITKINLANSYFYGLGVEKDINKAIKLAKEAARLGDVMGMNNLGFYYKELGDNTRSFKWIKKGAEAGGSLAQANLGFYYAKGIGTIPDKEQALYWLNKSIAQNEAQAYFLLATLFSEENSIVQQDDKQAFQYYKKAAEMGHGLAQNNLANWLFNGRYVKRNEEEAIKWLQKAANENNIVVAMFALSQIYSNGSIDTPQDLEKAKYWLEKAKENGFSPK</sequence>
<dbReference type="SMART" id="SM00671">
    <property type="entry name" value="SEL1"/>
    <property type="match status" value="9"/>
</dbReference>
<accession>A0AAX3XF76</accession>
<feature type="chain" id="PRO_5044718578" evidence="1">
    <location>
        <begin position="20"/>
        <end position="378"/>
    </location>
</feature>
<evidence type="ECO:0000313" key="3">
    <source>
        <dbReference type="EMBL" id="WIM80672.1"/>
    </source>
</evidence>
<dbReference type="PANTHER" id="PTHR11102:SF147">
    <property type="entry name" value="SEL1L ADAPTOR SUBUNIT OF ERAD E3 UBIQUITIN LIGASE"/>
    <property type="match status" value="1"/>
</dbReference>
<dbReference type="EMBL" id="CP126975">
    <property type="protein sequence ID" value="WIM80666.1"/>
    <property type="molecule type" value="Genomic_DNA"/>
</dbReference>
<protein>
    <submittedName>
        <fullName evidence="3">SEL1-like repeat protein</fullName>
    </submittedName>
</protein>
<evidence type="ECO:0000313" key="4">
    <source>
        <dbReference type="Proteomes" id="UP001226750"/>
    </source>
</evidence>
<dbReference type="Proteomes" id="UP001226750">
    <property type="component" value="Chromosome"/>
</dbReference>
<gene>
    <name evidence="2" type="ORF">QP018_05405</name>
    <name evidence="3" type="ORF">QP018_05435</name>
</gene>
<name>A0AAX3XF76_9PAST</name>
<dbReference type="Gene3D" id="1.25.40.10">
    <property type="entry name" value="Tetratricopeptide repeat domain"/>
    <property type="match status" value="1"/>
</dbReference>
<evidence type="ECO:0000256" key="1">
    <source>
        <dbReference type="SAM" id="SignalP"/>
    </source>
</evidence>
<proteinExistence type="predicted"/>
<evidence type="ECO:0000313" key="2">
    <source>
        <dbReference type="EMBL" id="WIM80666.1"/>
    </source>
</evidence>